<dbReference type="EMBL" id="BIFT01000001">
    <property type="protein sequence ID" value="GCE28960.1"/>
    <property type="molecule type" value="Genomic_DNA"/>
</dbReference>
<evidence type="ECO:0000313" key="2">
    <source>
        <dbReference type="Proteomes" id="UP000287171"/>
    </source>
</evidence>
<accession>A0A402BCD1</accession>
<keyword evidence="2" id="KW-1185">Reference proteome</keyword>
<gene>
    <name evidence="1" type="ORF">KDA_44440</name>
</gene>
<organism evidence="1 2">
    <name type="scientific">Dictyobacter alpinus</name>
    <dbReference type="NCBI Taxonomy" id="2014873"/>
    <lineage>
        <taxon>Bacteria</taxon>
        <taxon>Bacillati</taxon>
        <taxon>Chloroflexota</taxon>
        <taxon>Ktedonobacteria</taxon>
        <taxon>Ktedonobacterales</taxon>
        <taxon>Dictyobacteraceae</taxon>
        <taxon>Dictyobacter</taxon>
    </lineage>
</organism>
<protein>
    <submittedName>
        <fullName evidence="1">Uncharacterized protein</fullName>
    </submittedName>
</protein>
<sequence length="147" mass="16434">MGEHIAKIEGLNAELLELIHRSVDMGLASIEGDEDLIPVLNIKSAMIVLQTETLDEARGAVQTVLDTSAADHGVLMYNIYTTIEGGMRTRALLVETYERNKDMRMRFAQYYRPSKRASFLAPSRPLERIGELTCLPVCADQEDNFCA</sequence>
<dbReference type="RefSeq" id="WP_126629124.1">
    <property type="nucleotide sequence ID" value="NZ_BIFT01000001.1"/>
</dbReference>
<proteinExistence type="predicted"/>
<name>A0A402BCD1_9CHLR</name>
<evidence type="ECO:0000313" key="1">
    <source>
        <dbReference type="EMBL" id="GCE28960.1"/>
    </source>
</evidence>
<reference evidence="2" key="1">
    <citation type="submission" date="2018-12" db="EMBL/GenBank/DDBJ databases">
        <title>Tengunoibacter tsumagoiensis gen. nov., sp. nov., Dictyobacter kobayashii sp. nov., D. alpinus sp. nov., and D. joshuensis sp. nov. and description of Dictyobacteraceae fam. nov. within the order Ktedonobacterales isolated from Tengu-no-mugimeshi.</title>
        <authorList>
            <person name="Wang C.M."/>
            <person name="Zheng Y."/>
            <person name="Sakai Y."/>
            <person name="Toyoda A."/>
            <person name="Minakuchi Y."/>
            <person name="Abe K."/>
            <person name="Yokota A."/>
            <person name="Yabe S."/>
        </authorList>
    </citation>
    <scope>NUCLEOTIDE SEQUENCE [LARGE SCALE GENOMIC DNA]</scope>
    <source>
        <strain evidence="2">Uno16</strain>
    </source>
</reference>
<dbReference type="Proteomes" id="UP000287171">
    <property type="component" value="Unassembled WGS sequence"/>
</dbReference>
<dbReference type="AlphaFoldDB" id="A0A402BCD1"/>
<dbReference type="OrthoDB" id="163071at2"/>
<comment type="caution">
    <text evidence="1">The sequence shown here is derived from an EMBL/GenBank/DDBJ whole genome shotgun (WGS) entry which is preliminary data.</text>
</comment>